<dbReference type="PANTHER" id="PTHR21432:SF20">
    <property type="entry name" value="ACETYL-COA HYDROLASE"/>
    <property type="match status" value="1"/>
</dbReference>
<evidence type="ECO:0000259" key="4">
    <source>
        <dbReference type="Pfam" id="PF13336"/>
    </source>
</evidence>
<dbReference type="Gene3D" id="3.30.750.70">
    <property type="entry name" value="4-hydroxybutyrate coenzyme like domains"/>
    <property type="match status" value="1"/>
</dbReference>
<reference evidence="5" key="1">
    <citation type="submission" date="2022-12" db="EMBL/GenBank/DDBJ databases">
        <title>Reference genome sequencing for broad-spectrum identification of bacterial and archaeal isolates by mass spectrometry.</title>
        <authorList>
            <person name="Sekiguchi Y."/>
            <person name="Tourlousse D.M."/>
        </authorList>
    </citation>
    <scope>NUCLEOTIDE SEQUENCE</scope>
    <source>
        <strain evidence="5">10succ1</strain>
    </source>
</reference>
<dbReference type="InterPro" id="IPR026888">
    <property type="entry name" value="AcetylCoA_hyd_C"/>
</dbReference>
<evidence type="ECO:0000313" key="5">
    <source>
        <dbReference type="EMBL" id="GLI57092.1"/>
    </source>
</evidence>
<dbReference type="InterPro" id="IPR037171">
    <property type="entry name" value="NagB/RpiA_transferase-like"/>
</dbReference>
<dbReference type="Gene3D" id="3.40.1080.10">
    <property type="entry name" value="Glutaconate Coenzyme A-transferase"/>
    <property type="match status" value="1"/>
</dbReference>
<feature type="domain" description="Acetyl-CoA hydrolase/transferase N-terminal" evidence="3">
    <location>
        <begin position="9"/>
        <end position="185"/>
    </location>
</feature>
<dbReference type="Pfam" id="PF02550">
    <property type="entry name" value="AcetylCoA_hydro"/>
    <property type="match status" value="1"/>
</dbReference>
<protein>
    <submittedName>
        <fullName evidence="5">4-hydroxybutyrate CoA-transferase</fullName>
    </submittedName>
</protein>
<comment type="caution">
    <text evidence="5">The sequence shown here is derived from an EMBL/GenBank/DDBJ whole genome shotgun (WGS) entry which is preliminary data.</text>
</comment>
<dbReference type="Proteomes" id="UP001144471">
    <property type="component" value="Unassembled WGS sequence"/>
</dbReference>
<dbReference type="InterPro" id="IPR003702">
    <property type="entry name" value="ActCoA_hydro_N"/>
</dbReference>
<dbReference type="Gene3D" id="3.40.1080.20">
    <property type="entry name" value="Acetyl-CoA hydrolase/transferase C-terminal domain"/>
    <property type="match status" value="1"/>
</dbReference>
<dbReference type="SUPFAM" id="SSF100950">
    <property type="entry name" value="NagB/RpiA/CoA transferase-like"/>
    <property type="match status" value="2"/>
</dbReference>
<dbReference type="InterPro" id="IPR038460">
    <property type="entry name" value="AcetylCoA_hyd_C_sf"/>
</dbReference>
<evidence type="ECO:0000259" key="3">
    <source>
        <dbReference type="Pfam" id="PF02550"/>
    </source>
</evidence>
<accession>A0A9W6LP04</accession>
<dbReference type="GO" id="GO:0008775">
    <property type="term" value="F:acetate CoA-transferase activity"/>
    <property type="evidence" value="ECO:0007669"/>
    <property type="project" value="InterPro"/>
</dbReference>
<evidence type="ECO:0000256" key="1">
    <source>
        <dbReference type="ARBA" id="ARBA00009632"/>
    </source>
</evidence>
<dbReference type="RefSeq" id="WP_281836554.1">
    <property type="nucleotide sequence ID" value="NZ_BSDY01000013.1"/>
</dbReference>
<evidence type="ECO:0000256" key="2">
    <source>
        <dbReference type="ARBA" id="ARBA00022679"/>
    </source>
</evidence>
<dbReference type="Pfam" id="PF13336">
    <property type="entry name" value="AcetylCoA_hyd_C"/>
    <property type="match status" value="1"/>
</dbReference>
<gene>
    <name evidence="5" type="ORF">PM10SUCC1_26060</name>
</gene>
<dbReference type="PANTHER" id="PTHR21432">
    <property type="entry name" value="ACETYL-COA HYDROLASE-RELATED"/>
    <property type="match status" value="1"/>
</dbReference>
<dbReference type="EMBL" id="BSDY01000013">
    <property type="protein sequence ID" value="GLI57092.1"/>
    <property type="molecule type" value="Genomic_DNA"/>
</dbReference>
<dbReference type="AlphaFoldDB" id="A0A9W6LP04"/>
<dbReference type="GO" id="GO:0006083">
    <property type="term" value="P:acetate metabolic process"/>
    <property type="evidence" value="ECO:0007669"/>
    <property type="project" value="InterPro"/>
</dbReference>
<proteinExistence type="inferred from homology"/>
<evidence type="ECO:0000313" key="6">
    <source>
        <dbReference type="Proteomes" id="UP001144471"/>
    </source>
</evidence>
<keyword evidence="6" id="KW-1185">Reference proteome</keyword>
<comment type="similarity">
    <text evidence="1">Belongs to the acetyl-CoA hydrolase/transferase family.</text>
</comment>
<dbReference type="InterPro" id="IPR046433">
    <property type="entry name" value="ActCoA_hydro"/>
</dbReference>
<organism evidence="5 6">
    <name type="scientific">Propionigenium maris DSM 9537</name>
    <dbReference type="NCBI Taxonomy" id="1123000"/>
    <lineage>
        <taxon>Bacteria</taxon>
        <taxon>Fusobacteriati</taxon>
        <taxon>Fusobacteriota</taxon>
        <taxon>Fusobacteriia</taxon>
        <taxon>Fusobacteriales</taxon>
        <taxon>Fusobacteriaceae</taxon>
        <taxon>Propionigenium</taxon>
    </lineage>
</organism>
<sequence>MDWNNVYREKIVSPTEAISKINSGDRIVVSHACAEPKLLVDSLVKNREKFTDLEIVHMVAMGKAEYVSEGMENHFKHNAIFAGASTRKAVQEGRADFTTCYFHEVPKLFKEGMMPVDVAMIQVTPPDKHGNCSVGVSVDYTKPAAESAKLLIAQMNDKMPRTMGDSFIHISDIDYIVEHSEDLTELQPPKLGDVEREIGRNCADLIEDGSTLQLGIGAIPDAVLLFLKDKKDLGIHSEMISDGVLELIREGVITNKCKTLHKGKSIVTFLMGTRKLYDYVHDNPAIEFYPVDYVNDPLVIAQNEKMISINSCIQIDLTGQICSESIGEKQVSGVGGQVDFVRGATMSRGGKSIIAIPSTAAKGKVSRIVPALDRGAIVTTSRNDVDYVVTEYGIARLKGKTLKERGRDLIKISHPDFRESLIDEWKKIYKCEF</sequence>
<keyword evidence="2" id="KW-0808">Transferase</keyword>
<feature type="domain" description="Acetyl-CoA hydrolase/transferase C-terminal" evidence="4">
    <location>
        <begin position="272"/>
        <end position="424"/>
    </location>
</feature>
<name>A0A9W6LP04_9FUSO</name>